<feature type="compositionally biased region" description="Polar residues" evidence="1">
    <location>
        <begin position="1"/>
        <end position="10"/>
    </location>
</feature>
<protein>
    <submittedName>
        <fullName evidence="2">Uncharacterized protein</fullName>
    </submittedName>
</protein>
<feature type="region of interest" description="Disordered" evidence="1">
    <location>
        <begin position="82"/>
        <end position="103"/>
    </location>
</feature>
<evidence type="ECO:0000256" key="1">
    <source>
        <dbReference type="SAM" id="MobiDB-lite"/>
    </source>
</evidence>
<accession>A0A2D4KMQ0</accession>
<feature type="region of interest" description="Disordered" evidence="1">
    <location>
        <begin position="45"/>
        <end position="66"/>
    </location>
</feature>
<feature type="region of interest" description="Disordered" evidence="1">
    <location>
        <begin position="1"/>
        <end position="26"/>
    </location>
</feature>
<evidence type="ECO:0000313" key="2">
    <source>
        <dbReference type="EMBL" id="LAB09992.1"/>
    </source>
</evidence>
<dbReference type="AlphaFoldDB" id="A0A2D4KMQ0"/>
<reference evidence="2" key="2">
    <citation type="submission" date="2017-11" db="EMBL/GenBank/DDBJ databases">
        <title>Coralsnake Venomics: Analyses of Venom Gland Transcriptomes and Proteomes of Six Brazilian Taxa.</title>
        <authorList>
            <person name="Aird S.D."/>
            <person name="Jorge da Silva N."/>
            <person name="Qiu L."/>
            <person name="Villar-Briones A."/>
            <person name="Aparecida-Saddi V."/>
            <person name="Campos-Telles M.P."/>
            <person name="Grau M."/>
            <person name="Mikheyev A.S."/>
        </authorList>
    </citation>
    <scope>NUCLEOTIDE SEQUENCE</scope>
    <source>
        <tissue evidence="2">Venom_gland</tissue>
    </source>
</reference>
<feature type="compositionally biased region" description="Polar residues" evidence="1">
    <location>
        <begin position="91"/>
        <end position="103"/>
    </location>
</feature>
<sequence>MSEGKYNQATEKYLRSERHLKSLGRHRPRLATLVTTKGPNKTILVKHSEDDETSRSLLQSRPKMPSRNLLCQSESKFFPKRCKSDRPSVQDLPNTTEGISFHA</sequence>
<reference evidence="2" key="1">
    <citation type="submission" date="2017-07" db="EMBL/GenBank/DDBJ databases">
        <authorList>
            <person name="Mikheyev A."/>
            <person name="Grau M."/>
        </authorList>
    </citation>
    <scope>NUCLEOTIDE SEQUENCE</scope>
    <source>
        <tissue evidence="2">Venom_gland</tissue>
    </source>
</reference>
<organism evidence="2">
    <name type="scientific">Micrurus paraensis</name>
    <dbReference type="NCBI Taxonomy" id="1970185"/>
    <lineage>
        <taxon>Eukaryota</taxon>
        <taxon>Metazoa</taxon>
        <taxon>Chordata</taxon>
        <taxon>Craniata</taxon>
        <taxon>Vertebrata</taxon>
        <taxon>Euteleostomi</taxon>
        <taxon>Lepidosauria</taxon>
        <taxon>Squamata</taxon>
        <taxon>Bifurcata</taxon>
        <taxon>Unidentata</taxon>
        <taxon>Episquamata</taxon>
        <taxon>Toxicofera</taxon>
        <taxon>Serpentes</taxon>
        <taxon>Colubroidea</taxon>
        <taxon>Elapidae</taxon>
        <taxon>Elapinae</taxon>
        <taxon>Micrurus</taxon>
    </lineage>
</organism>
<name>A0A2D4KMQ0_9SAUR</name>
<dbReference type="EMBL" id="IACL01074624">
    <property type="protein sequence ID" value="LAB09992.1"/>
    <property type="molecule type" value="Transcribed_RNA"/>
</dbReference>
<proteinExistence type="predicted"/>